<comment type="caution">
    <text evidence="5">The sequence shown here is derived from an EMBL/GenBank/DDBJ whole genome shotgun (WGS) entry which is preliminary data.</text>
</comment>
<keyword evidence="3" id="KW-0804">Transcription</keyword>
<dbReference type="RefSeq" id="WP_076233615.1">
    <property type="nucleotide sequence ID" value="NZ_JAOQIO010000084.1"/>
</dbReference>
<accession>A0ABT2UK12</accession>
<name>A0ABT2UK12_9BACL</name>
<evidence type="ECO:0000259" key="4">
    <source>
        <dbReference type="PROSITE" id="PS01124"/>
    </source>
</evidence>
<dbReference type="Gene3D" id="1.10.10.60">
    <property type="entry name" value="Homeodomain-like"/>
    <property type="match status" value="2"/>
</dbReference>
<organism evidence="5 6">
    <name type="scientific">Paenibacillus baimaensis</name>
    <dbReference type="NCBI Taxonomy" id="2982185"/>
    <lineage>
        <taxon>Bacteria</taxon>
        <taxon>Bacillati</taxon>
        <taxon>Bacillota</taxon>
        <taxon>Bacilli</taxon>
        <taxon>Bacillales</taxon>
        <taxon>Paenibacillaceae</taxon>
        <taxon>Paenibacillus</taxon>
    </lineage>
</organism>
<dbReference type="InterPro" id="IPR014710">
    <property type="entry name" value="RmlC-like_jellyroll"/>
</dbReference>
<keyword evidence="1" id="KW-0805">Transcription regulation</keyword>
<dbReference type="Gene3D" id="2.60.120.10">
    <property type="entry name" value="Jelly Rolls"/>
    <property type="match status" value="1"/>
</dbReference>
<dbReference type="PROSITE" id="PS01124">
    <property type="entry name" value="HTH_ARAC_FAMILY_2"/>
    <property type="match status" value="1"/>
</dbReference>
<evidence type="ECO:0000313" key="5">
    <source>
        <dbReference type="EMBL" id="MCU6794451.1"/>
    </source>
</evidence>
<feature type="domain" description="HTH araC/xylS-type" evidence="4">
    <location>
        <begin position="156"/>
        <end position="254"/>
    </location>
</feature>
<dbReference type="PANTHER" id="PTHR43280">
    <property type="entry name" value="ARAC-FAMILY TRANSCRIPTIONAL REGULATOR"/>
    <property type="match status" value="1"/>
</dbReference>
<dbReference type="Proteomes" id="UP001652445">
    <property type="component" value="Unassembled WGS sequence"/>
</dbReference>
<evidence type="ECO:0000313" key="6">
    <source>
        <dbReference type="Proteomes" id="UP001652445"/>
    </source>
</evidence>
<dbReference type="InterPro" id="IPR037923">
    <property type="entry name" value="HTH-like"/>
</dbReference>
<dbReference type="EMBL" id="JAOQIO010000084">
    <property type="protein sequence ID" value="MCU6794451.1"/>
    <property type="molecule type" value="Genomic_DNA"/>
</dbReference>
<proteinExistence type="predicted"/>
<evidence type="ECO:0000256" key="3">
    <source>
        <dbReference type="ARBA" id="ARBA00023163"/>
    </source>
</evidence>
<dbReference type="SUPFAM" id="SSF46689">
    <property type="entry name" value="Homeodomain-like"/>
    <property type="match status" value="2"/>
</dbReference>
<dbReference type="SUPFAM" id="SSF51215">
    <property type="entry name" value="Regulatory protein AraC"/>
    <property type="match status" value="1"/>
</dbReference>
<dbReference type="SMART" id="SM00342">
    <property type="entry name" value="HTH_ARAC"/>
    <property type="match status" value="1"/>
</dbReference>
<evidence type="ECO:0000256" key="1">
    <source>
        <dbReference type="ARBA" id="ARBA00023015"/>
    </source>
</evidence>
<dbReference type="PANTHER" id="PTHR43280:SF2">
    <property type="entry name" value="HTH-TYPE TRANSCRIPTIONAL REGULATOR EXSA"/>
    <property type="match status" value="1"/>
</dbReference>
<reference evidence="5 6" key="1">
    <citation type="submission" date="2022-09" db="EMBL/GenBank/DDBJ databases">
        <authorList>
            <person name="Han X.L."/>
            <person name="Wang Q."/>
            <person name="Lu T."/>
        </authorList>
    </citation>
    <scope>NUCLEOTIDE SEQUENCE [LARGE SCALE GENOMIC DNA]</scope>
    <source>
        <strain evidence="5 6">WQ 127069</strain>
    </source>
</reference>
<dbReference type="PROSITE" id="PS00041">
    <property type="entry name" value="HTH_ARAC_FAMILY_1"/>
    <property type="match status" value="1"/>
</dbReference>
<sequence>MKITSVLFDSQMGKNWSISRSPTKYDILLLVINGKITYTLGDTVIPLQRGDGLFISAGTMRSAVTDPTDPHQMFSVHFNDSTEIDIPLLAGGDHRFIRTISFDYLKQRFSLLYDCWIGQMPCYEIISKGIMLEILGIVQRELMSKQHPTSKQSLAMHIQQYIVKHYREPIRLSELAQHVDRTPNYISSVFKEVTGRTPVEYLHQVRITSAREMLLNTDMTIKEISDYLGYCDQTYFNYIYKKNIGYPPTSTPKRGMKQAAE</sequence>
<evidence type="ECO:0000256" key="2">
    <source>
        <dbReference type="ARBA" id="ARBA00023125"/>
    </source>
</evidence>
<gene>
    <name evidence="5" type="ORF">OB236_20290</name>
</gene>
<dbReference type="InterPro" id="IPR009057">
    <property type="entry name" value="Homeodomain-like_sf"/>
</dbReference>
<keyword evidence="2" id="KW-0238">DNA-binding</keyword>
<dbReference type="InterPro" id="IPR018062">
    <property type="entry name" value="HTH_AraC-typ_CS"/>
</dbReference>
<dbReference type="Pfam" id="PF12833">
    <property type="entry name" value="HTH_18"/>
    <property type="match status" value="1"/>
</dbReference>
<protein>
    <submittedName>
        <fullName evidence="5">AraC family transcriptional regulator</fullName>
    </submittedName>
</protein>
<keyword evidence="6" id="KW-1185">Reference proteome</keyword>
<dbReference type="InterPro" id="IPR018060">
    <property type="entry name" value="HTH_AraC"/>
</dbReference>